<dbReference type="Proteomes" id="UP000231472">
    <property type="component" value="Unassembled WGS sequence"/>
</dbReference>
<proteinExistence type="predicted"/>
<dbReference type="InterPro" id="IPR011006">
    <property type="entry name" value="CheY-like_superfamily"/>
</dbReference>
<name>A0A2H0YNU2_9BACT</name>
<evidence type="ECO:0000256" key="1">
    <source>
        <dbReference type="PROSITE-ProRule" id="PRU00169"/>
    </source>
</evidence>
<dbReference type="PROSITE" id="PS50110">
    <property type="entry name" value="RESPONSE_REGULATORY"/>
    <property type="match status" value="1"/>
</dbReference>
<organism evidence="3 4">
    <name type="scientific">Candidatus Nealsonbacteria bacterium CG08_land_8_20_14_0_20_36_22</name>
    <dbReference type="NCBI Taxonomy" id="1974704"/>
    <lineage>
        <taxon>Bacteria</taxon>
        <taxon>Candidatus Nealsoniibacteriota</taxon>
    </lineage>
</organism>
<dbReference type="PANTHER" id="PTHR44520:SF2">
    <property type="entry name" value="RESPONSE REGULATOR RCP1"/>
    <property type="match status" value="1"/>
</dbReference>
<evidence type="ECO:0000313" key="3">
    <source>
        <dbReference type="EMBL" id="PIS39939.1"/>
    </source>
</evidence>
<sequence length="131" mass="14946">MGAKKLILFIEDDLATIDVYKTALEKAGFNVSPILLGEETIRKIKEVEKGEIKRPDLILLDLILPDINGIEVLEEIRKQEKTKDIPVFILTNYTDSELEQRGMKLKAEKYLLKTDHTPNQLVKIVKDTLGK</sequence>
<reference evidence="4" key="1">
    <citation type="submission" date="2017-09" db="EMBL/GenBank/DDBJ databases">
        <title>Depth-based differentiation of microbial function through sediment-hosted aquifers and enrichment of novel symbionts in the deep terrestrial subsurface.</title>
        <authorList>
            <person name="Probst A.J."/>
            <person name="Ladd B."/>
            <person name="Jarett J.K."/>
            <person name="Geller-Mcgrath D.E."/>
            <person name="Sieber C.M.K."/>
            <person name="Emerson J.B."/>
            <person name="Anantharaman K."/>
            <person name="Thomas B.C."/>
            <person name="Malmstrom R."/>
            <person name="Stieglmeier M."/>
            <person name="Klingl A."/>
            <person name="Woyke T."/>
            <person name="Ryan C.M."/>
            <person name="Banfield J.F."/>
        </authorList>
    </citation>
    <scope>NUCLEOTIDE SEQUENCE [LARGE SCALE GENOMIC DNA]</scope>
</reference>
<dbReference type="GO" id="GO:0000160">
    <property type="term" value="P:phosphorelay signal transduction system"/>
    <property type="evidence" value="ECO:0007669"/>
    <property type="project" value="InterPro"/>
</dbReference>
<dbReference type="Gene3D" id="3.40.50.2300">
    <property type="match status" value="1"/>
</dbReference>
<feature type="domain" description="Response regulatory" evidence="2">
    <location>
        <begin position="6"/>
        <end position="128"/>
    </location>
</feature>
<dbReference type="Pfam" id="PF00072">
    <property type="entry name" value="Response_reg"/>
    <property type="match status" value="1"/>
</dbReference>
<dbReference type="SMART" id="SM00448">
    <property type="entry name" value="REC"/>
    <property type="match status" value="1"/>
</dbReference>
<feature type="modified residue" description="4-aspartylphosphate" evidence="1">
    <location>
        <position position="61"/>
    </location>
</feature>
<dbReference type="SUPFAM" id="SSF52172">
    <property type="entry name" value="CheY-like"/>
    <property type="match status" value="1"/>
</dbReference>
<evidence type="ECO:0000313" key="4">
    <source>
        <dbReference type="Proteomes" id="UP000231472"/>
    </source>
</evidence>
<gene>
    <name evidence="3" type="ORF">COT32_02440</name>
</gene>
<protein>
    <submittedName>
        <fullName evidence="3">Response regulator</fullName>
    </submittedName>
</protein>
<dbReference type="InterPro" id="IPR001789">
    <property type="entry name" value="Sig_transdc_resp-reg_receiver"/>
</dbReference>
<accession>A0A2H0YNU2</accession>
<dbReference type="InterPro" id="IPR052893">
    <property type="entry name" value="TCS_response_regulator"/>
</dbReference>
<comment type="caution">
    <text evidence="3">The sequence shown here is derived from an EMBL/GenBank/DDBJ whole genome shotgun (WGS) entry which is preliminary data.</text>
</comment>
<evidence type="ECO:0000259" key="2">
    <source>
        <dbReference type="PROSITE" id="PS50110"/>
    </source>
</evidence>
<dbReference type="PANTHER" id="PTHR44520">
    <property type="entry name" value="RESPONSE REGULATOR RCP1-RELATED"/>
    <property type="match status" value="1"/>
</dbReference>
<dbReference type="EMBL" id="PEYC01000049">
    <property type="protein sequence ID" value="PIS39939.1"/>
    <property type="molecule type" value="Genomic_DNA"/>
</dbReference>
<keyword evidence="1" id="KW-0597">Phosphoprotein</keyword>
<dbReference type="AlphaFoldDB" id="A0A2H0YNU2"/>